<organism evidence="2 3">
    <name type="scientific">Ancylostoma duodenale</name>
    <dbReference type="NCBI Taxonomy" id="51022"/>
    <lineage>
        <taxon>Eukaryota</taxon>
        <taxon>Metazoa</taxon>
        <taxon>Ecdysozoa</taxon>
        <taxon>Nematoda</taxon>
        <taxon>Chromadorea</taxon>
        <taxon>Rhabditida</taxon>
        <taxon>Rhabditina</taxon>
        <taxon>Rhabditomorpha</taxon>
        <taxon>Strongyloidea</taxon>
        <taxon>Ancylostomatidae</taxon>
        <taxon>Ancylostomatinae</taxon>
        <taxon>Ancylostoma</taxon>
    </lineage>
</organism>
<gene>
    <name evidence="2" type="ORF">ANCDUO_27404</name>
</gene>
<sequence length="188" mass="20862">MDIHDGIPESNDLPLDMMPPLINAVMSVNCNVSALLNSCHLISYFSPKYLIIAFKALDVEPEHNMEAPEHLLSDMELDPARTLNAAPAVSTPSTVVAPQKPTVTPDQPSTSTANDDASFVAPVLEGRDNTQLRRQMASVGKQPKASQQRKKRDQVESLYDSLTDYFDPSDGRRQRKRTKTLEEEQADQ</sequence>
<evidence type="ECO:0000313" key="3">
    <source>
        <dbReference type="Proteomes" id="UP000054047"/>
    </source>
</evidence>
<feature type="compositionally biased region" description="Polar residues" evidence="1">
    <location>
        <begin position="90"/>
        <end position="115"/>
    </location>
</feature>
<dbReference type="AlphaFoldDB" id="A0A0C2F247"/>
<dbReference type="Proteomes" id="UP000054047">
    <property type="component" value="Unassembled WGS sequence"/>
</dbReference>
<accession>A0A0C2F247</accession>
<reference evidence="2 3" key="1">
    <citation type="submission" date="2013-12" db="EMBL/GenBank/DDBJ databases">
        <title>Draft genome of the parsitic nematode Ancylostoma duodenale.</title>
        <authorList>
            <person name="Mitreva M."/>
        </authorList>
    </citation>
    <scope>NUCLEOTIDE SEQUENCE [LARGE SCALE GENOMIC DNA]</scope>
    <source>
        <strain evidence="2 3">Zhejiang</strain>
    </source>
</reference>
<protein>
    <submittedName>
        <fullName evidence="2">Uncharacterized protein</fullName>
    </submittedName>
</protein>
<dbReference type="EMBL" id="KN794763">
    <property type="protein sequence ID" value="KIH42610.1"/>
    <property type="molecule type" value="Genomic_DNA"/>
</dbReference>
<evidence type="ECO:0000313" key="2">
    <source>
        <dbReference type="EMBL" id="KIH42610.1"/>
    </source>
</evidence>
<feature type="region of interest" description="Disordered" evidence="1">
    <location>
        <begin position="87"/>
        <end position="188"/>
    </location>
</feature>
<feature type="non-terminal residue" evidence="2">
    <location>
        <position position="188"/>
    </location>
</feature>
<evidence type="ECO:0000256" key="1">
    <source>
        <dbReference type="SAM" id="MobiDB-lite"/>
    </source>
</evidence>
<keyword evidence="3" id="KW-1185">Reference proteome</keyword>
<proteinExistence type="predicted"/>
<name>A0A0C2F247_9BILA</name>
<dbReference type="OrthoDB" id="418242at2759"/>